<evidence type="ECO:0000259" key="1">
    <source>
        <dbReference type="PROSITE" id="PS51186"/>
    </source>
</evidence>
<dbReference type="PROSITE" id="PS51186">
    <property type="entry name" value="GNAT"/>
    <property type="match status" value="1"/>
</dbReference>
<gene>
    <name evidence="2" type="ORF">CBF31_02240</name>
</gene>
<name>A0A430ACC4_9ENTE</name>
<protein>
    <recommendedName>
        <fullName evidence="1">N-acetyltransferase domain-containing protein</fullName>
    </recommendedName>
</protein>
<dbReference type="GO" id="GO:0016747">
    <property type="term" value="F:acyltransferase activity, transferring groups other than amino-acyl groups"/>
    <property type="evidence" value="ECO:0007669"/>
    <property type="project" value="InterPro"/>
</dbReference>
<evidence type="ECO:0000313" key="2">
    <source>
        <dbReference type="EMBL" id="RSU04859.1"/>
    </source>
</evidence>
<dbReference type="Proteomes" id="UP000287101">
    <property type="component" value="Unassembled WGS sequence"/>
</dbReference>
<evidence type="ECO:0000313" key="3">
    <source>
        <dbReference type="Proteomes" id="UP000287101"/>
    </source>
</evidence>
<proteinExistence type="predicted"/>
<dbReference type="EMBL" id="NGJY01000001">
    <property type="protein sequence ID" value="RSU04859.1"/>
    <property type="molecule type" value="Genomic_DNA"/>
</dbReference>
<dbReference type="InterPro" id="IPR016181">
    <property type="entry name" value="Acyl_CoA_acyltransferase"/>
</dbReference>
<dbReference type="Pfam" id="PF13673">
    <property type="entry name" value="Acetyltransf_10"/>
    <property type="match status" value="1"/>
</dbReference>
<sequence>MLLTIRWTDSLSNPIYNDSLAIRKDVFIKEQHISPAIEISDEENSYHFVIYSKENEPMATCRLKQLDSKTFKLQRLAVRCAYRKKAIGSSLIQAIEAFSIENGVPNIVLSAQEHALPFYLKQGYDITGHPFEEIGIPHYPLSKSLSL</sequence>
<dbReference type="AlphaFoldDB" id="A0A430ACC4"/>
<dbReference type="CDD" id="cd04301">
    <property type="entry name" value="NAT_SF"/>
    <property type="match status" value="1"/>
</dbReference>
<dbReference type="SUPFAM" id="SSF55729">
    <property type="entry name" value="Acyl-CoA N-acyltransferases (Nat)"/>
    <property type="match status" value="1"/>
</dbReference>
<reference evidence="2 3" key="1">
    <citation type="submission" date="2017-05" db="EMBL/GenBank/DDBJ databases">
        <title>Vagococcus spp. assemblies.</title>
        <authorList>
            <person name="Gulvik C.A."/>
        </authorList>
    </citation>
    <scope>NUCLEOTIDE SEQUENCE [LARGE SCALE GENOMIC DNA]</scope>
    <source>
        <strain evidence="2 3">CCUG 41755</strain>
    </source>
</reference>
<comment type="caution">
    <text evidence="2">The sequence shown here is derived from an EMBL/GenBank/DDBJ whole genome shotgun (WGS) entry which is preliminary data.</text>
</comment>
<dbReference type="OrthoDB" id="9796171at2"/>
<dbReference type="Gene3D" id="3.40.630.30">
    <property type="match status" value="1"/>
</dbReference>
<feature type="domain" description="N-acetyltransferase" evidence="1">
    <location>
        <begin position="3"/>
        <end position="146"/>
    </location>
</feature>
<keyword evidence="3" id="KW-1185">Reference proteome</keyword>
<organism evidence="2 3">
    <name type="scientific">Vagococcus fessus</name>
    <dbReference type="NCBI Taxonomy" id="120370"/>
    <lineage>
        <taxon>Bacteria</taxon>
        <taxon>Bacillati</taxon>
        <taxon>Bacillota</taxon>
        <taxon>Bacilli</taxon>
        <taxon>Lactobacillales</taxon>
        <taxon>Enterococcaceae</taxon>
        <taxon>Vagococcus</taxon>
    </lineage>
</organism>
<dbReference type="InterPro" id="IPR000182">
    <property type="entry name" value="GNAT_dom"/>
</dbReference>
<accession>A0A430ACC4</accession>